<dbReference type="AlphaFoldDB" id="F4A078"/>
<dbReference type="GO" id="GO:0016787">
    <property type="term" value="F:hydrolase activity"/>
    <property type="evidence" value="ECO:0007669"/>
    <property type="project" value="UniProtKB-KW"/>
</dbReference>
<evidence type="ECO:0000256" key="2">
    <source>
        <dbReference type="ARBA" id="ARBA00022722"/>
    </source>
</evidence>
<proteinExistence type="predicted"/>
<evidence type="ECO:0000259" key="6">
    <source>
        <dbReference type="Pfam" id="PF01850"/>
    </source>
</evidence>
<sequence>MVLVDTSVLIKFFKGLRNEKVIRFEEIIEKDIPYGINNFIYQELIQGARTEKEFNLLNDYLKSQRFYELKNGTKSFEMAARLYMKCRKSGITVRSTIDLLIVQIAIENDLYLLHDDNDFTNISTVEKKLKVY</sequence>
<evidence type="ECO:0000313" key="8">
    <source>
        <dbReference type="Proteomes" id="UP000008457"/>
    </source>
</evidence>
<evidence type="ECO:0000256" key="1">
    <source>
        <dbReference type="ARBA" id="ARBA00022649"/>
    </source>
</evidence>
<dbReference type="GO" id="GO:0046872">
    <property type="term" value="F:metal ion binding"/>
    <property type="evidence" value="ECO:0007669"/>
    <property type="project" value="UniProtKB-KW"/>
</dbReference>
<keyword evidence="4" id="KW-0378">Hydrolase</keyword>
<dbReference type="Pfam" id="PF01850">
    <property type="entry name" value="PIN"/>
    <property type="match status" value="1"/>
</dbReference>
<evidence type="ECO:0000256" key="3">
    <source>
        <dbReference type="ARBA" id="ARBA00022723"/>
    </source>
</evidence>
<dbReference type="KEGG" id="mas:Mahau_1731"/>
<name>F4A078_MAHA5</name>
<dbReference type="eggNOG" id="COG1487">
    <property type="taxonomic scope" value="Bacteria"/>
</dbReference>
<dbReference type="Proteomes" id="UP000008457">
    <property type="component" value="Chromosome"/>
</dbReference>
<keyword evidence="2" id="KW-0540">Nuclease</keyword>
<dbReference type="SUPFAM" id="SSF88723">
    <property type="entry name" value="PIN domain-like"/>
    <property type="match status" value="1"/>
</dbReference>
<dbReference type="OrthoDB" id="9811788at2"/>
<dbReference type="PANTHER" id="PTHR42740">
    <property type="entry name" value="RIBONUCLEASE VAPC3"/>
    <property type="match status" value="1"/>
</dbReference>
<evidence type="ECO:0000313" key="7">
    <source>
        <dbReference type="EMBL" id="AEE96912.1"/>
    </source>
</evidence>
<gene>
    <name evidence="7" type="ordered locus">Mahau_1731</name>
</gene>
<dbReference type="CDD" id="cd18762">
    <property type="entry name" value="PIN_MtVapC3-like"/>
    <property type="match status" value="1"/>
</dbReference>
<feature type="domain" description="PIN" evidence="6">
    <location>
        <begin position="2"/>
        <end position="122"/>
    </location>
</feature>
<dbReference type="InterPro" id="IPR029060">
    <property type="entry name" value="PIN-like_dom_sf"/>
</dbReference>
<dbReference type="STRING" id="697281.Mahau_1731"/>
<protein>
    <submittedName>
        <fullName evidence="7">PilT protein domain protein</fullName>
    </submittedName>
</protein>
<dbReference type="EMBL" id="CP002360">
    <property type="protein sequence ID" value="AEE96912.1"/>
    <property type="molecule type" value="Genomic_DNA"/>
</dbReference>
<dbReference type="HOGENOM" id="CLU_118482_1_3_9"/>
<reference evidence="8" key="1">
    <citation type="submission" date="2010-11" db="EMBL/GenBank/DDBJ databases">
        <title>The complete genome of Mahella australiensis DSM 15567.</title>
        <authorList>
            <consortium name="US DOE Joint Genome Institute (JGI-PGF)"/>
            <person name="Lucas S."/>
            <person name="Copeland A."/>
            <person name="Lapidus A."/>
            <person name="Bruce D."/>
            <person name="Goodwin L."/>
            <person name="Pitluck S."/>
            <person name="Kyrpides N."/>
            <person name="Mavromatis K."/>
            <person name="Pagani I."/>
            <person name="Ivanova N."/>
            <person name="Teshima H."/>
            <person name="Brettin T."/>
            <person name="Detter J.C."/>
            <person name="Han C."/>
            <person name="Tapia R."/>
            <person name="Land M."/>
            <person name="Hauser L."/>
            <person name="Markowitz V."/>
            <person name="Cheng J.-F."/>
            <person name="Hugenholtz P."/>
            <person name="Woyke T."/>
            <person name="Wu D."/>
            <person name="Spring S."/>
            <person name="Pukall R."/>
            <person name="Steenblock K."/>
            <person name="Schneider S."/>
            <person name="Klenk H.-P."/>
            <person name="Eisen J.A."/>
        </authorList>
    </citation>
    <scope>NUCLEOTIDE SEQUENCE [LARGE SCALE GENOMIC DNA]</scope>
    <source>
        <strain evidence="8">DSM 15567 / CIP 107919 / 50-1 BON</strain>
    </source>
</reference>
<keyword evidence="3" id="KW-0479">Metal-binding</keyword>
<keyword evidence="1" id="KW-1277">Toxin-antitoxin system</keyword>
<keyword evidence="5" id="KW-0460">Magnesium</keyword>
<accession>F4A078</accession>
<dbReference type="PANTHER" id="PTHR42740:SF1">
    <property type="entry name" value="RIBONUCLEASE VAPC3"/>
    <property type="match status" value="1"/>
</dbReference>
<keyword evidence="8" id="KW-1185">Reference proteome</keyword>
<dbReference type="InterPro" id="IPR002716">
    <property type="entry name" value="PIN_dom"/>
</dbReference>
<organism evidence="7 8">
    <name type="scientific">Mahella australiensis (strain DSM 15567 / CIP 107919 / 50-1 BON)</name>
    <dbReference type="NCBI Taxonomy" id="697281"/>
    <lineage>
        <taxon>Bacteria</taxon>
        <taxon>Bacillati</taxon>
        <taxon>Bacillota</taxon>
        <taxon>Clostridia</taxon>
        <taxon>Thermoanaerobacterales</taxon>
        <taxon>Thermoanaerobacterales Family IV. Incertae Sedis</taxon>
        <taxon>Mahella</taxon>
    </lineage>
</organism>
<dbReference type="RefSeq" id="WP_013781340.1">
    <property type="nucleotide sequence ID" value="NC_015520.1"/>
</dbReference>
<dbReference type="Gene3D" id="3.40.50.1010">
    <property type="entry name" value="5'-nuclease"/>
    <property type="match status" value="1"/>
</dbReference>
<dbReference type="GO" id="GO:0004540">
    <property type="term" value="F:RNA nuclease activity"/>
    <property type="evidence" value="ECO:0007669"/>
    <property type="project" value="TreeGrafter"/>
</dbReference>
<evidence type="ECO:0000256" key="5">
    <source>
        <dbReference type="ARBA" id="ARBA00022842"/>
    </source>
</evidence>
<dbReference type="InterPro" id="IPR051749">
    <property type="entry name" value="PINc/VapC_TA_RNase"/>
</dbReference>
<reference evidence="7 8" key="2">
    <citation type="journal article" date="2011" name="Stand. Genomic Sci.">
        <title>Complete genome sequence of Mahella australiensis type strain (50-1 BON).</title>
        <authorList>
            <person name="Sikorski J."/>
            <person name="Teshima H."/>
            <person name="Nolan M."/>
            <person name="Lucas S."/>
            <person name="Hammon N."/>
            <person name="Deshpande S."/>
            <person name="Cheng J.F."/>
            <person name="Pitluck S."/>
            <person name="Liolios K."/>
            <person name="Pagani I."/>
            <person name="Ivanova N."/>
            <person name="Huntemann M."/>
            <person name="Mavromatis K."/>
            <person name="Ovchinikova G."/>
            <person name="Pati A."/>
            <person name="Tapia R."/>
            <person name="Han C."/>
            <person name="Goodwin L."/>
            <person name="Chen A."/>
            <person name="Palaniappan K."/>
            <person name="Land M."/>
            <person name="Hauser L."/>
            <person name="Ngatchou-Djao O.D."/>
            <person name="Rohde M."/>
            <person name="Pukall R."/>
            <person name="Spring S."/>
            <person name="Abt B."/>
            <person name="Goker M."/>
            <person name="Detter J.C."/>
            <person name="Woyke T."/>
            <person name="Bristow J."/>
            <person name="Markowitz V."/>
            <person name="Hugenholtz P."/>
            <person name="Eisen J.A."/>
            <person name="Kyrpides N.C."/>
            <person name="Klenk H.P."/>
            <person name="Lapidus A."/>
        </authorList>
    </citation>
    <scope>NUCLEOTIDE SEQUENCE [LARGE SCALE GENOMIC DNA]</scope>
    <source>
        <strain evidence="8">DSM 15567 / CIP 107919 / 50-1 BON</strain>
    </source>
</reference>
<evidence type="ECO:0000256" key="4">
    <source>
        <dbReference type="ARBA" id="ARBA00022801"/>
    </source>
</evidence>